<proteinExistence type="inferred from homology"/>
<dbReference type="KEGG" id="btab:109042117"/>
<feature type="region of interest" description="Disordered" evidence="3">
    <location>
        <begin position="226"/>
        <end position="250"/>
    </location>
</feature>
<protein>
    <recommendedName>
        <fullName evidence="2">Vacuolar protein sorting-associated protein 72 homolog</fullName>
    </recommendedName>
</protein>
<feature type="region of interest" description="Disordered" evidence="3">
    <location>
        <begin position="1"/>
        <end position="143"/>
    </location>
</feature>
<dbReference type="GO" id="GO:0005634">
    <property type="term" value="C:nucleus"/>
    <property type="evidence" value="ECO:0007669"/>
    <property type="project" value="TreeGrafter"/>
</dbReference>
<comment type="similarity">
    <text evidence="1">Belongs to the VPS72/YL1 family.</text>
</comment>
<evidence type="ECO:0000313" key="5">
    <source>
        <dbReference type="EMBL" id="CAH0389990.1"/>
    </source>
</evidence>
<dbReference type="SMART" id="SM00993">
    <property type="entry name" value="YL1_C"/>
    <property type="match status" value="1"/>
</dbReference>
<sequence>MASSRERRSNAGNRLAKLLNEEEEDEFYKTTYGGFDEVEDDNDYKSEEEVEDDVDSDFSIDENDEPVSDQETEESKKRKKMVYKEPKVVKKTVDKTPKPPQAKTDRKKLHYPSSSDILERKSIRHSTAVASAKTQQRVRERSDLKRKISRKYTVEVKLTQEELLEEAKLTEIENLRSLEKYQMMEIEKKKNRGIKKIFTGPVIRYLSTTMPDVALEEETICVDEDVPVKEETKSEESKADSSSCEQDKSPKKKRKSCYERTFLIFTDALTFHDSFYKHFQQSQKPHNHIFPRLCPITGMPAKYVDPVTNVPYDTAQSFKIIRELYAKYLETNGNRDIKEVAEWLEWHENNSGSLLVNLTTPDAATSS</sequence>
<dbReference type="EMBL" id="OU963866">
    <property type="protein sequence ID" value="CAH0389990.1"/>
    <property type="molecule type" value="Genomic_DNA"/>
</dbReference>
<evidence type="ECO:0000256" key="3">
    <source>
        <dbReference type="SAM" id="MobiDB-lite"/>
    </source>
</evidence>
<dbReference type="Proteomes" id="UP001152759">
    <property type="component" value="Chromosome 5"/>
</dbReference>
<evidence type="ECO:0000313" key="6">
    <source>
        <dbReference type="Proteomes" id="UP001152759"/>
    </source>
</evidence>
<feature type="domain" description="Vps72/YL1 C-terminal" evidence="4">
    <location>
        <begin position="292"/>
        <end position="321"/>
    </location>
</feature>
<dbReference type="PANTHER" id="PTHR13275">
    <property type="entry name" value="YL-1 PROTEIN TRANSCRIPTION FACTOR-LIKE 1"/>
    <property type="match status" value="1"/>
</dbReference>
<gene>
    <name evidence="5" type="ORF">BEMITA_LOCUS8759</name>
</gene>
<dbReference type="InterPro" id="IPR013272">
    <property type="entry name" value="Vps72/YL1_C"/>
</dbReference>
<organism evidence="5 6">
    <name type="scientific">Bemisia tabaci</name>
    <name type="common">Sweetpotato whitefly</name>
    <name type="synonym">Aleurodes tabaci</name>
    <dbReference type="NCBI Taxonomy" id="7038"/>
    <lineage>
        <taxon>Eukaryota</taxon>
        <taxon>Metazoa</taxon>
        <taxon>Ecdysozoa</taxon>
        <taxon>Arthropoda</taxon>
        <taxon>Hexapoda</taxon>
        <taxon>Insecta</taxon>
        <taxon>Pterygota</taxon>
        <taxon>Neoptera</taxon>
        <taxon>Paraneoptera</taxon>
        <taxon>Hemiptera</taxon>
        <taxon>Sternorrhyncha</taxon>
        <taxon>Aleyrodoidea</taxon>
        <taxon>Aleyrodidae</taxon>
        <taxon>Aleyrodinae</taxon>
        <taxon>Bemisia</taxon>
    </lineage>
</organism>
<dbReference type="PANTHER" id="PTHR13275:SF4">
    <property type="entry name" value="VACUOLAR PROTEIN SORTING-ASSOCIATED PROTEIN 72 HOMOLOG"/>
    <property type="match status" value="1"/>
</dbReference>
<evidence type="ECO:0000256" key="2">
    <source>
        <dbReference type="ARBA" id="ARBA00020000"/>
    </source>
</evidence>
<keyword evidence="6" id="KW-1185">Reference proteome</keyword>
<reference evidence="5" key="1">
    <citation type="submission" date="2021-12" db="EMBL/GenBank/DDBJ databases">
        <authorList>
            <person name="King R."/>
        </authorList>
    </citation>
    <scope>NUCLEOTIDE SEQUENCE</scope>
</reference>
<dbReference type="AlphaFoldDB" id="A0A9P0F515"/>
<evidence type="ECO:0000259" key="4">
    <source>
        <dbReference type="SMART" id="SM00993"/>
    </source>
</evidence>
<dbReference type="Pfam" id="PF05764">
    <property type="entry name" value="YL1"/>
    <property type="match status" value="1"/>
</dbReference>
<dbReference type="Pfam" id="PF08265">
    <property type="entry name" value="YL1_C"/>
    <property type="match status" value="1"/>
</dbReference>
<feature type="compositionally biased region" description="Basic and acidic residues" evidence="3">
    <location>
        <begin position="82"/>
        <end position="97"/>
    </location>
</feature>
<feature type="compositionally biased region" description="Acidic residues" evidence="3">
    <location>
        <begin position="36"/>
        <end position="72"/>
    </location>
</feature>
<feature type="compositionally biased region" description="Basic and acidic residues" evidence="3">
    <location>
        <begin position="226"/>
        <end position="249"/>
    </location>
</feature>
<evidence type="ECO:0000256" key="1">
    <source>
        <dbReference type="ARBA" id="ARBA00006832"/>
    </source>
</evidence>
<dbReference type="InterPro" id="IPR046757">
    <property type="entry name" value="YL1_N"/>
</dbReference>
<accession>A0A9P0F515</accession>
<name>A0A9P0F515_BEMTA</name>